<dbReference type="Gene3D" id="3.30.390.30">
    <property type="match status" value="1"/>
</dbReference>
<comment type="caution">
    <text evidence="16">The sequence shown here is derived from an EMBL/GenBank/DDBJ whole genome shotgun (WGS) entry which is preliminary data.</text>
</comment>
<evidence type="ECO:0000259" key="14">
    <source>
        <dbReference type="Pfam" id="PF02852"/>
    </source>
</evidence>
<keyword evidence="8 13" id="KW-0560">Oxidoreductase</keyword>
<keyword evidence="11 13" id="KW-0676">Redox-active center</keyword>
<feature type="domain" description="FAD/NAD(P)-binding" evidence="15">
    <location>
        <begin position="3"/>
        <end position="326"/>
    </location>
</feature>
<dbReference type="Pfam" id="PF02852">
    <property type="entry name" value="Pyr_redox_dim"/>
    <property type="match status" value="1"/>
</dbReference>
<evidence type="ECO:0000256" key="8">
    <source>
        <dbReference type="ARBA" id="ARBA00023002"/>
    </source>
</evidence>
<evidence type="ECO:0000256" key="5">
    <source>
        <dbReference type="ARBA" id="ARBA00022490"/>
    </source>
</evidence>
<dbReference type="EC" id="1.8.1.4" evidence="3 13"/>
<evidence type="ECO:0000256" key="1">
    <source>
        <dbReference type="ARBA" id="ARBA00004496"/>
    </source>
</evidence>
<name>A0ABX0X7G3_9BACT</name>
<keyword evidence="5" id="KW-0963">Cytoplasm</keyword>
<dbReference type="PANTHER" id="PTHR22912:SF217">
    <property type="entry name" value="DIHYDROLIPOYL DEHYDROGENASE"/>
    <property type="match status" value="1"/>
</dbReference>
<dbReference type="InterPro" id="IPR036188">
    <property type="entry name" value="FAD/NAD-bd_sf"/>
</dbReference>
<dbReference type="NCBIfam" id="TIGR01350">
    <property type="entry name" value="lipoamide_DH"/>
    <property type="match status" value="1"/>
</dbReference>
<reference evidence="16 17" key="1">
    <citation type="submission" date="2020-03" db="EMBL/GenBank/DDBJ databases">
        <title>Genomic Encyclopedia of Type Strains, Phase IV (KMG-IV): sequencing the most valuable type-strain genomes for metagenomic binning, comparative biology and taxonomic classification.</title>
        <authorList>
            <person name="Goeker M."/>
        </authorList>
    </citation>
    <scope>NUCLEOTIDE SEQUENCE [LARGE SCALE GENOMIC DNA]</scope>
    <source>
        <strain evidence="16 17">DSM 105096</strain>
    </source>
</reference>
<keyword evidence="10" id="KW-1015">Disulfide bond</keyword>
<dbReference type="PANTHER" id="PTHR22912">
    <property type="entry name" value="DISULFIDE OXIDOREDUCTASE"/>
    <property type="match status" value="1"/>
</dbReference>
<keyword evidence="7 13" id="KW-0274">FAD</keyword>
<evidence type="ECO:0000256" key="2">
    <source>
        <dbReference type="ARBA" id="ARBA00007532"/>
    </source>
</evidence>
<dbReference type="RefSeq" id="WP_168035950.1">
    <property type="nucleotide sequence ID" value="NZ_JAATJH010000001.1"/>
</dbReference>
<evidence type="ECO:0000256" key="10">
    <source>
        <dbReference type="ARBA" id="ARBA00023157"/>
    </source>
</evidence>
<evidence type="ECO:0000256" key="4">
    <source>
        <dbReference type="ARBA" id="ARBA00016961"/>
    </source>
</evidence>
<dbReference type="Pfam" id="PF07992">
    <property type="entry name" value="Pyr_redox_2"/>
    <property type="match status" value="1"/>
</dbReference>
<dbReference type="InterPro" id="IPR004099">
    <property type="entry name" value="Pyr_nucl-diS_OxRdtase_dimer"/>
</dbReference>
<dbReference type="InterPro" id="IPR012999">
    <property type="entry name" value="Pyr_OxRdtase_I_AS"/>
</dbReference>
<dbReference type="EMBL" id="JAATJH010000001">
    <property type="protein sequence ID" value="NJC25186.1"/>
    <property type="molecule type" value="Genomic_DNA"/>
</dbReference>
<dbReference type="InterPro" id="IPR050151">
    <property type="entry name" value="Class-I_Pyr_Nuc-Dis_Oxidored"/>
</dbReference>
<organism evidence="16 17">
    <name type="scientific">Neolewinella antarctica</name>
    <dbReference type="NCBI Taxonomy" id="442734"/>
    <lineage>
        <taxon>Bacteria</taxon>
        <taxon>Pseudomonadati</taxon>
        <taxon>Bacteroidota</taxon>
        <taxon>Saprospiria</taxon>
        <taxon>Saprospirales</taxon>
        <taxon>Lewinellaceae</taxon>
        <taxon>Neolewinella</taxon>
    </lineage>
</organism>
<dbReference type="InterPro" id="IPR001100">
    <property type="entry name" value="Pyr_nuc-diS_OxRdtase"/>
</dbReference>
<dbReference type="InterPro" id="IPR016156">
    <property type="entry name" value="FAD/NAD-linked_Rdtase_dimer_sf"/>
</dbReference>
<dbReference type="SUPFAM" id="SSF51905">
    <property type="entry name" value="FAD/NAD(P)-binding domain"/>
    <property type="match status" value="1"/>
</dbReference>
<evidence type="ECO:0000256" key="11">
    <source>
        <dbReference type="ARBA" id="ARBA00023284"/>
    </source>
</evidence>
<dbReference type="PIRSF" id="PIRSF000350">
    <property type="entry name" value="Mercury_reductase_MerA"/>
    <property type="match status" value="1"/>
</dbReference>
<dbReference type="InterPro" id="IPR006258">
    <property type="entry name" value="Lipoamide_DH"/>
</dbReference>
<dbReference type="PRINTS" id="PR00368">
    <property type="entry name" value="FADPNR"/>
</dbReference>
<keyword evidence="17" id="KW-1185">Reference proteome</keyword>
<dbReference type="InterPro" id="IPR023753">
    <property type="entry name" value="FAD/NAD-binding_dom"/>
</dbReference>
<evidence type="ECO:0000256" key="9">
    <source>
        <dbReference type="ARBA" id="ARBA00023027"/>
    </source>
</evidence>
<dbReference type="PROSITE" id="PS00076">
    <property type="entry name" value="PYRIDINE_REDOX_1"/>
    <property type="match status" value="1"/>
</dbReference>
<comment type="miscellaneous">
    <text evidence="13">The active site is a redox-active disulfide bond.</text>
</comment>
<dbReference type="GO" id="GO:0004148">
    <property type="term" value="F:dihydrolipoyl dehydrogenase (NADH) activity"/>
    <property type="evidence" value="ECO:0007669"/>
    <property type="project" value="UniProtKB-EC"/>
</dbReference>
<proteinExistence type="inferred from homology"/>
<evidence type="ECO:0000256" key="7">
    <source>
        <dbReference type="ARBA" id="ARBA00022827"/>
    </source>
</evidence>
<sequence length="465" mass="49422">MAYDLIIVGSGPGGYVAAIRASQLGMKVAIVERENLGGICLNWGCIPTKALIKSAQVFEYIEHAADYGIKVAKPEIDFPAMVQRSRGVADGMSKGVNFLMRKNKIEVIDGTGKLIRGKKVEVTDADGKATTYAAENIIIATGARARPLPNLPIDGKKIIGYREAMTLTDQPKRMVVIGAGAIGTEFAYVYSSIGTEVTVVEYAPEGLVPREDADVSKELTKLYKKKGIKVLANTGVESVDTTGDVIKVTAKDRKSGKDVVIECDVVLSATGVAPNTQNIGLEDLGIEMIRDLIKVDERYRTNVPGVYAIGDVVEGPALAHVASAEGITCVEGIAGLEPEAIDYNNIPGCTYCVPEVASVGYTEAMAKEEGYELKVGKFPFSASGKASAAGVKEGFVKLIFDAKYGELLGAHMIGANVTEMIAEVVAIRKLETTGHELIKTVHPHPTMSEAIMEAAAAAYGEVIHL</sequence>
<comment type="similarity">
    <text evidence="2 13">Belongs to the class-I pyridine nucleotide-disulfide oxidoreductase family.</text>
</comment>
<keyword evidence="9 13" id="KW-0520">NAD</keyword>
<comment type="catalytic activity">
    <reaction evidence="12 13">
        <text>N(6)-[(R)-dihydrolipoyl]-L-lysyl-[protein] + NAD(+) = N(6)-[(R)-lipoyl]-L-lysyl-[protein] + NADH + H(+)</text>
        <dbReference type="Rhea" id="RHEA:15045"/>
        <dbReference type="Rhea" id="RHEA-COMP:10474"/>
        <dbReference type="Rhea" id="RHEA-COMP:10475"/>
        <dbReference type="ChEBI" id="CHEBI:15378"/>
        <dbReference type="ChEBI" id="CHEBI:57540"/>
        <dbReference type="ChEBI" id="CHEBI:57945"/>
        <dbReference type="ChEBI" id="CHEBI:83099"/>
        <dbReference type="ChEBI" id="CHEBI:83100"/>
        <dbReference type="EC" id="1.8.1.4"/>
    </reaction>
</comment>
<accession>A0ABX0X7G3</accession>
<dbReference type="SUPFAM" id="SSF55424">
    <property type="entry name" value="FAD/NAD-linked reductases, dimerisation (C-terminal) domain"/>
    <property type="match status" value="1"/>
</dbReference>
<dbReference type="PRINTS" id="PR00411">
    <property type="entry name" value="PNDRDTASEI"/>
</dbReference>
<evidence type="ECO:0000256" key="3">
    <source>
        <dbReference type="ARBA" id="ARBA00012608"/>
    </source>
</evidence>
<evidence type="ECO:0000313" key="17">
    <source>
        <dbReference type="Proteomes" id="UP000770785"/>
    </source>
</evidence>
<dbReference type="Gene3D" id="3.50.50.60">
    <property type="entry name" value="FAD/NAD(P)-binding domain"/>
    <property type="match status" value="2"/>
</dbReference>
<evidence type="ECO:0000259" key="15">
    <source>
        <dbReference type="Pfam" id="PF07992"/>
    </source>
</evidence>
<evidence type="ECO:0000313" key="16">
    <source>
        <dbReference type="EMBL" id="NJC25186.1"/>
    </source>
</evidence>
<evidence type="ECO:0000256" key="12">
    <source>
        <dbReference type="ARBA" id="ARBA00049187"/>
    </source>
</evidence>
<protein>
    <recommendedName>
        <fullName evidence="4 13">Dihydrolipoyl dehydrogenase</fullName>
        <ecNumber evidence="3 13">1.8.1.4</ecNumber>
    </recommendedName>
</protein>
<comment type="subcellular location">
    <subcellularLocation>
        <location evidence="1">Cytoplasm</location>
    </subcellularLocation>
</comment>
<dbReference type="Proteomes" id="UP000770785">
    <property type="component" value="Unassembled WGS sequence"/>
</dbReference>
<gene>
    <name evidence="16" type="ORF">GGR27_000667</name>
</gene>
<evidence type="ECO:0000256" key="6">
    <source>
        <dbReference type="ARBA" id="ARBA00022630"/>
    </source>
</evidence>
<evidence type="ECO:0000256" key="13">
    <source>
        <dbReference type="RuleBase" id="RU003692"/>
    </source>
</evidence>
<comment type="cofactor">
    <cofactor evidence="13">
        <name>FAD</name>
        <dbReference type="ChEBI" id="CHEBI:57692"/>
    </cofactor>
    <text evidence="13">Binds 1 FAD per subunit.</text>
</comment>
<keyword evidence="6 13" id="KW-0285">Flavoprotein</keyword>
<feature type="domain" description="Pyridine nucleotide-disulphide oxidoreductase dimerisation" evidence="14">
    <location>
        <begin position="346"/>
        <end position="455"/>
    </location>
</feature>